<feature type="chain" id="PRO_5046715504" evidence="1">
    <location>
        <begin position="22"/>
        <end position="298"/>
    </location>
</feature>
<evidence type="ECO:0000313" key="2">
    <source>
        <dbReference type="EMBL" id="MFD2036656.1"/>
    </source>
</evidence>
<dbReference type="SUPFAM" id="SSF69304">
    <property type="entry name" value="Tricorn protease N-terminal domain"/>
    <property type="match status" value="1"/>
</dbReference>
<gene>
    <name evidence="2" type="ORF">ACFSKL_17765</name>
</gene>
<keyword evidence="1" id="KW-0732">Signal</keyword>
<dbReference type="Proteomes" id="UP001597361">
    <property type="component" value="Unassembled WGS sequence"/>
</dbReference>
<reference evidence="3" key="1">
    <citation type="journal article" date="2019" name="Int. J. Syst. Evol. Microbiol.">
        <title>The Global Catalogue of Microorganisms (GCM) 10K type strain sequencing project: providing services to taxonomists for standard genome sequencing and annotation.</title>
        <authorList>
            <consortium name="The Broad Institute Genomics Platform"/>
            <consortium name="The Broad Institute Genome Sequencing Center for Infectious Disease"/>
            <person name="Wu L."/>
            <person name="Ma J."/>
        </authorList>
    </citation>
    <scope>NUCLEOTIDE SEQUENCE [LARGE SCALE GENOMIC DNA]</scope>
    <source>
        <strain evidence="3">CGMCC 1.15180</strain>
    </source>
</reference>
<accession>A0ABW4VSL2</accession>
<evidence type="ECO:0000313" key="3">
    <source>
        <dbReference type="Proteomes" id="UP001597361"/>
    </source>
</evidence>
<dbReference type="RefSeq" id="WP_376887886.1">
    <property type="nucleotide sequence ID" value="NZ_JBHUHR010000045.1"/>
</dbReference>
<keyword evidence="3" id="KW-1185">Reference proteome</keyword>
<dbReference type="EMBL" id="JBHUHR010000045">
    <property type="protein sequence ID" value="MFD2036656.1"/>
    <property type="molecule type" value="Genomic_DNA"/>
</dbReference>
<dbReference type="Gene3D" id="2.120.10.30">
    <property type="entry name" value="TolB, C-terminal domain"/>
    <property type="match status" value="1"/>
</dbReference>
<name>A0ABW4VSL2_9BACT</name>
<organism evidence="2 3">
    <name type="scientific">Belliella marina</name>
    <dbReference type="NCBI Taxonomy" id="1644146"/>
    <lineage>
        <taxon>Bacteria</taxon>
        <taxon>Pseudomonadati</taxon>
        <taxon>Bacteroidota</taxon>
        <taxon>Cytophagia</taxon>
        <taxon>Cytophagales</taxon>
        <taxon>Cyclobacteriaceae</taxon>
        <taxon>Belliella</taxon>
    </lineage>
</organism>
<sequence length="298" mass="34331">MIKKNCLLLFLVLLIKLNGYSQNSTDIIAIDVRKSGGKIEMIPGSEVKITDRKGYDNQPSFINDKQLAFSSGDEKGNFDIIIYNFENNKFTNLTKTPNQNEYSPRITDCGLYVSAVTVEESGKQRLWLYPTNFGEPELLYDDILPVGYYDWYDNRAAMFVLGDPNSLVYPYSKDDILTISQNIGRTVRKRPKSSEISYIDKNNRSRETETESFNINGFDLEKKVKVTYGNTLEKKEDFIWIDKNYLLTSRGKEIFVRKSSDTSWKKIGEVKLDGYGDISRLDYSPKLKKIVVVMDRID</sequence>
<evidence type="ECO:0000256" key="1">
    <source>
        <dbReference type="SAM" id="SignalP"/>
    </source>
</evidence>
<proteinExistence type="predicted"/>
<protein>
    <submittedName>
        <fullName evidence="2">TolB family protein</fullName>
    </submittedName>
</protein>
<dbReference type="InterPro" id="IPR011042">
    <property type="entry name" value="6-blade_b-propeller_TolB-like"/>
</dbReference>
<feature type="signal peptide" evidence="1">
    <location>
        <begin position="1"/>
        <end position="21"/>
    </location>
</feature>
<comment type="caution">
    <text evidence="2">The sequence shown here is derived from an EMBL/GenBank/DDBJ whole genome shotgun (WGS) entry which is preliminary data.</text>
</comment>